<dbReference type="GO" id="GO:0000155">
    <property type="term" value="F:phosphorelay sensor kinase activity"/>
    <property type="evidence" value="ECO:0007669"/>
    <property type="project" value="InterPro"/>
</dbReference>
<feature type="transmembrane region" description="Helical" evidence="8">
    <location>
        <begin position="98"/>
        <end position="115"/>
    </location>
</feature>
<evidence type="ECO:0000313" key="12">
    <source>
        <dbReference type="EMBL" id="VAX32558.1"/>
    </source>
</evidence>
<dbReference type="Pfam" id="PF02518">
    <property type="entry name" value="HATPase_c"/>
    <property type="match status" value="1"/>
</dbReference>
<keyword evidence="2" id="KW-0808">Transferase</keyword>
<dbReference type="InterPro" id="IPR000700">
    <property type="entry name" value="PAS-assoc_C"/>
</dbReference>
<dbReference type="InterPro" id="IPR013767">
    <property type="entry name" value="PAS_fold"/>
</dbReference>
<dbReference type="PROSITE" id="PS50109">
    <property type="entry name" value="HIS_KIN"/>
    <property type="match status" value="1"/>
</dbReference>
<feature type="transmembrane region" description="Helical" evidence="8">
    <location>
        <begin position="45"/>
        <end position="66"/>
    </location>
</feature>
<dbReference type="Pfam" id="PF25323">
    <property type="entry name" value="6TM_PilS"/>
    <property type="match status" value="1"/>
</dbReference>
<reference evidence="12" key="1">
    <citation type="submission" date="2018-06" db="EMBL/GenBank/DDBJ databases">
        <authorList>
            <person name="Zhirakovskaya E."/>
        </authorList>
    </citation>
    <scope>NUCLEOTIDE SEQUENCE</scope>
</reference>
<dbReference type="SMART" id="SM00387">
    <property type="entry name" value="HATPase_c"/>
    <property type="match status" value="1"/>
</dbReference>
<evidence type="ECO:0000256" key="8">
    <source>
        <dbReference type="SAM" id="Phobius"/>
    </source>
</evidence>
<keyword evidence="8" id="KW-1133">Transmembrane helix</keyword>
<dbReference type="InterPro" id="IPR000014">
    <property type="entry name" value="PAS"/>
</dbReference>
<dbReference type="GO" id="GO:0006355">
    <property type="term" value="P:regulation of DNA-templated transcription"/>
    <property type="evidence" value="ECO:0007669"/>
    <property type="project" value="InterPro"/>
</dbReference>
<dbReference type="SMART" id="SM00086">
    <property type="entry name" value="PAC"/>
    <property type="match status" value="1"/>
</dbReference>
<feature type="transmembrane region" description="Helical" evidence="8">
    <location>
        <begin position="20"/>
        <end position="39"/>
    </location>
</feature>
<dbReference type="Gene3D" id="1.10.287.130">
    <property type="match status" value="1"/>
</dbReference>
<evidence type="ECO:0000256" key="3">
    <source>
        <dbReference type="ARBA" id="ARBA00022741"/>
    </source>
</evidence>
<feature type="domain" description="PAS" evidence="10">
    <location>
        <begin position="203"/>
        <end position="265"/>
    </location>
</feature>
<dbReference type="CDD" id="cd00130">
    <property type="entry name" value="PAS"/>
    <property type="match status" value="1"/>
</dbReference>
<keyword evidence="8" id="KW-0472">Membrane</keyword>
<dbReference type="InterPro" id="IPR036890">
    <property type="entry name" value="HATPase_C_sf"/>
</dbReference>
<accession>A0A3B1D9A9</accession>
<sequence>MKPIENNQELRSRLKTLMALRVALLTGFVALLLVFGSRLKFSDSVVPLTTVICAGYALCILYALFFKTRKLSLLAHLQITGDLFLVSGIIYTTGGSQSPVSFLFLFVIVAASSVFTRAGCYLTAAGASILYGSLIDLEFYEFIQPNYLFHKSESLISGGYAFYLIFLNLGSYYAVAYLSSLLNHRLSAVKEELDVASKNLLELQAFHANVVQDMGSGLITTDALGHITSMNRSAEEITGHILAESLGQPCAVLLPVAGLKKIFHPGEDVVLPFQTEGEYERKDGKIISLRMKVSRFSGPKDQSKGVICVFEDLTEYHELQDKISQAEKLAAVGRISAGLAHEIRNPLASVSGSIQMLSKGLDLENNHRKLMEIVMKETDRLNAILTDFLNYSQPRKHRKTLVDLTQLIQDVNMLIKNNESFSATHIIEFHSDADHLVINADEEELKQLVWNLCINGLQSMDTGGVLNIGLKKVSGFSAVNFHSDKRGYLLTIEDKGCGIPQDQLKKIFDPFNTTKENGVGLGLATVYRIVQQNDGAIEVTSKEEQGTKFSVYLPRGAAGNEPSQPQPLTAHPKGKLVTP</sequence>
<evidence type="ECO:0008006" key="13">
    <source>
        <dbReference type="Google" id="ProtNLM"/>
    </source>
</evidence>
<keyword evidence="1" id="KW-0597">Phosphoprotein</keyword>
<evidence type="ECO:0000259" key="9">
    <source>
        <dbReference type="PROSITE" id="PS50109"/>
    </source>
</evidence>
<dbReference type="EMBL" id="UOGG01000209">
    <property type="protein sequence ID" value="VAX32558.1"/>
    <property type="molecule type" value="Genomic_DNA"/>
</dbReference>
<protein>
    <recommendedName>
        <fullName evidence="13">Histidine kinase</fullName>
    </recommendedName>
</protein>
<dbReference type="SUPFAM" id="SSF55785">
    <property type="entry name" value="PYP-like sensor domain (PAS domain)"/>
    <property type="match status" value="1"/>
</dbReference>
<dbReference type="InterPro" id="IPR003594">
    <property type="entry name" value="HATPase_dom"/>
</dbReference>
<organism evidence="12">
    <name type="scientific">hydrothermal vent metagenome</name>
    <dbReference type="NCBI Taxonomy" id="652676"/>
    <lineage>
        <taxon>unclassified sequences</taxon>
        <taxon>metagenomes</taxon>
        <taxon>ecological metagenomes</taxon>
    </lineage>
</organism>
<dbReference type="PROSITE" id="PS50112">
    <property type="entry name" value="PAS"/>
    <property type="match status" value="1"/>
</dbReference>
<dbReference type="AlphaFoldDB" id="A0A3B1D9A9"/>
<evidence type="ECO:0000256" key="1">
    <source>
        <dbReference type="ARBA" id="ARBA00022553"/>
    </source>
</evidence>
<dbReference type="InterPro" id="IPR003661">
    <property type="entry name" value="HisK_dim/P_dom"/>
</dbReference>
<dbReference type="SUPFAM" id="SSF47384">
    <property type="entry name" value="Homodimeric domain of signal transducing histidine kinase"/>
    <property type="match status" value="1"/>
</dbReference>
<dbReference type="CDD" id="cd00082">
    <property type="entry name" value="HisKA"/>
    <property type="match status" value="1"/>
</dbReference>
<dbReference type="InterPro" id="IPR035965">
    <property type="entry name" value="PAS-like_dom_sf"/>
</dbReference>
<dbReference type="NCBIfam" id="TIGR00229">
    <property type="entry name" value="sensory_box"/>
    <property type="match status" value="1"/>
</dbReference>
<keyword evidence="5" id="KW-0067">ATP-binding</keyword>
<feature type="domain" description="PAC" evidence="11">
    <location>
        <begin position="273"/>
        <end position="325"/>
    </location>
</feature>
<evidence type="ECO:0000259" key="10">
    <source>
        <dbReference type="PROSITE" id="PS50112"/>
    </source>
</evidence>
<dbReference type="Pfam" id="PF00989">
    <property type="entry name" value="PAS"/>
    <property type="match status" value="1"/>
</dbReference>
<dbReference type="GO" id="GO:0005524">
    <property type="term" value="F:ATP binding"/>
    <property type="evidence" value="ECO:0007669"/>
    <property type="project" value="UniProtKB-KW"/>
</dbReference>
<dbReference type="Gene3D" id="3.30.450.20">
    <property type="entry name" value="PAS domain"/>
    <property type="match status" value="1"/>
</dbReference>
<keyword evidence="4" id="KW-0418">Kinase</keyword>
<dbReference type="InterPro" id="IPR036097">
    <property type="entry name" value="HisK_dim/P_sf"/>
</dbReference>
<dbReference type="PANTHER" id="PTHR43065">
    <property type="entry name" value="SENSOR HISTIDINE KINASE"/>
    <property type="match status" value="1"/>
</dbReference>
<evidence type="ECO:0000256" key="5">
    <source>
        <dbReference type="ARBA" id="ARBA00022840"/>
    </source>
</evidence>
<evidence type="ECO:0000256" key="7">
    <source>
        <dbReference type="SAM" id="MobiDB-lite"/>
    </source>
</evidence>
<keyword evidence="6" id="KW-0902">Two-component regulatory system</keyword>
<dbReference type="InterPro" id="IPR001610">
    <property type="entry name" value="PAC"/>
</dbReference>
<feature type="domain" description="Histidine kinase" evidence="9">
    <location>
        <begin position="338"/>
        <end position="557"/>
    </location>
</feature>
<feature type="transmembrane region" description="Helical" evidence="8">
    <location>
        <begin position="160"/>
        <end position="182"/>
    </location>
</feature>
<keyword evidence="3" id="KW-0547">Nucleotide-binding</keyword>
<dbReference type="SMART" id="SM00388">
    <property type="entry name" value="HisKA"/>
    <property type="match status" value="1"/>
</dbReference>
<keyword evidence="8" id="KW-0812">Transmembrane</keyword>
<dbReference type="SUPFAM" id="SSF55874">
    <property type="entry name" value="ATPase domain of HSP90 chaperone/DNA topoisomerase II/histidine kinase"/>
    <property type="match status" value="1"/>
</dbReference>
<dbReference type="InterPro" id="IPR005467">
    <property type="entry name" value="His_kinase_dom"/>
</dbReference>
<dbReference type="Gene3D" id="3.30.565.10">
    <property type="entry name" value="Histidine kinase-like ATPase, C-terminal domain"/>
    <property type="match status" value="1"/>
</dbReference>
<evidence type="ECO:0000256" key="2">
    <source>
        <dbReference type="ARBA" id="ARBA00022679"/>
    </source>
</evidence>
<dbReference type="PROSITE" id="PS50113">
    <property type="entry name" value="PAC"/>
    <property type="match status" value="1"/>
</dbReference>
<evidence type="ECO:0000256" key="4">
    <source>
        <dbReference type="ARBA" id="ARBA00022777"/>
    </source>
</evidence>
<proteinExistence type="predicted"/>
<evidence type="ECO:0000259" key="11">
    <source>
        <dbReference type="PROSITE" id="PS50113"/>
    </source>
</evidence>
<name>A0A3B1D9A9_9ZZZZ</name>
<evidence type="ECO:0000256" key="6">
    <source>
        <dbReference type="ARBA" id="ARBA00023012"/>
    </source>
</evidence>
<feature type="transmembrane region" description="Helical" evidence="8">
    <location>
        <begin position="73"/>
        <end position="92"/>
    </location>
</feature>
<dbReference type="PRINTS" id="PR00344">
    <property type="entry name" value="BCTRLSENSOR"/>
</dbReference>
<dbReference type="Pfam" id="PF00512">
    <property type="entry name" value="HisKA"/>
    <property type="match status" value="1"/>
</dbReference>
<dbReference type="InterPro" id="IPR004358">
    <property type="entry name" value="Sig_transdc_His_kin-like_C"/>
</dbReference>
<feature type="region of interest" description="Disordered" evidence="7">
    <location>
        <begin position="554"/>
        <end position="579"/>
    </location>
</feature>
<dbReference type="PANTHER" id="PTHR43065:SF10">
    <property type="entry name" value="PEROXIDE STRESS-ACTIVATED HISTIDINE KINASE MAK3"/>
    <property type="match status" value="1"/>
</dbReference>
<gene>
    <name evidence="12" type="ORF">MNBD_NITROSPINAE05-954</name>
</gene>